<evidence type="ECO:0000313" key="2">
    <source>
        <dbReference type="EMBL" id="TLD93705.1"/>
    </source>
</evidence>
<dbReference type="Proteomes" id="UP000477070">
    <property type="component" value="Unassembled WGS sequence"/>
</dbReference>
<reference evidence="1 4" key="4">
    <citation type="submission" date="2019-12" db="EMBL/GenBank/DDBJ databases">
        <title>Multi-Generational Helicobacter saguini Isolates.</title>
        <authorList>
            <person name="Mannion A."/>
            <person name="Shen Z."/>
            <person name="Fox J.G."/>
        </authorList>
    </citation>
    <scope>NUCLEOTIDE SEQUENCE [LARGE SCALE GENOMIC DNA]</scope>
    <source>
        <strain evidence="1">16-048</strain>
        <strain evidence="4">16-048 (F4)</strain>
    </source>
</reference>
<sequence>MRKFVCKVLSGLFIVGSFGVATETIISDSKLLYASYNGKFVCYKTLENIISGEYSVYLINKNRYDYNERKLELDDLKQLEFFDEFKIARQIEQNLNAKDNEIEKQLEDRYKKMRDIAIKMGCVGQDKKDKIKWKGNDSWWDPYDMESVTFDYSLKEVYEEILKELK</sequence>
<dbReference type="RefSeq" id="WP_034570342.1">
    <property type="nucleotide sequence ID" value="NZ_JRMP02000012.1"/>
</dbReference>
<keyword evidence="3" id="KW-1185">Reference proteome</keyword>
<protein>
    <submittedName>
        <fullName evidence="2">Uncharacterized protein</fullName>
    </submittedName>
</protein>
<evidence type="ECO:0000313" key="1">
    <source>
        <dbReference type="EMBL" id="MWV70172.1"/>
    </source>
</evidence>
<evidence type="ECO:0000313" key="4">
    <source>
        <dbReference type="Proteomes" id="UP000477070"/>
    </source>
</evidence>
<dbReference type="EMBL" id="QBIU01000002">
    <property type="protein sequence ID" value="MWV70172.1"/>
    <property type="molecule type" value="Genomic_DNA"/>
</dbReference>
<evidence type="ECO:0000313" key="3">
    <source>
        <dbReference type="Proteomes" id="UP000029714"/>
    </source>
</evidence>
<reference evidence="2 3" key="2">
    <citation type="journal article" date="2016" name="Infect. Immun.">
        <title>Helicobacter saguini, a Novel Helicobacter Isolated from Cotton-Top Tamarins with Ulcerative Colitis, Has Proinflammatory Properties and Induces Typhlocolitis and Dysplasia in Gnotobiotic IL-10-/- Mice.</title>
        <authorList>
            <person name="Shen Z."/>
            <person name="Mannion A."/>
            <person name="Whary M.T."/>
            <person name="Muthupalani S."/>
            <person name="Sheh A."/>
            <person name="Feng Y."/>
            <person name="Gong G."/>
            <person name="Vandamme P."/>
            <person name="Holcombe H.R."/>
            <person name="Paster B.J."/>
            <person name="Fox J.G."/>
        </authorList>
    </citation>
    <scope>NUCLEOTIDE SEQUENCE [LARGE SCALE GENOMIC DNA]</scope>
    <source>
        <strain evidence="2 3">MIT 97-6194</strain>
    </source>
</reference>
<dbReference type="AlphaFoldDB" id="A0A099BC64"/>
<organism evidence="2 3">
    <name type="scientific">Helicobacter saguini</name>
    <dbReference type="NCBI Taxonomy" id="1548018"/>
    <lineage>
        <taxon>Bacteria</taxon>
        <taxon>Pseudomonadati</taxon>
        <taxon>Campylobacterota</taxon>
        <taxon>Epsilonproteobacteria</taxon>
        <taxon>Campylobacterales</taxon>
        <taxon>Helicobacteraceae</taxon>
        <taxon>Helicobacter</taxon>
    </lineage>
</organism>
<dbReference type="EMBL" id="JRMP02000012">
    <property type="protein sequence ID" value="TLD93705.1"/>
    <property type="molecule type" value="Genomic_DNA"/>
</dbReference>
<comment type="caution">
    <text evidence="2">The sequence shown here is derived from an EMBL/GenBank/DDBJ whole genome shotgun (WGS) entry which is preliminary data.</text>
</comment>
<accession>A0A099BC64</accession>
<reference evidence="2 3" key="1">
    <citation type="journal article" date="2014" name="Genome Announc.">
        <title>Draft genome sequences of eight enterohepatic helicobacter species isolated from both laboratory and wild rodents.</title>
        <authorList>
            <person name="Sheh A."/>
            <person name="Shen Z."/>
            <person name="Fox J.G."/>
        </authorList>
    </citation>
    <scope>NUCLEOTIDE SEQUENCE [LARGE SCALE GENOMIC DNA]</scope>
    <source>
        <strain evidence="2 3">MIT 97-6194</strain>
    </source>
</reference>
<gene>
    <name evidence="1" type="ORF">DCO61_09220</name>
    <name evidence="2" type="ORF">LS64_007885</name>
</gene>
<name>A0A099BC64_9HELI</name>
<proteinExistence type="predicted"/>
<reference evidence="2" key="3">
    <citation type="submission" date="2018-04" db="EMBL/GenBank/DDBJ databases">
        <authorList>
            <person name="Sheh A."/>
            <person name="Shen Z."/>
            <person name="Mannion A.J."/>
            <person name="Fox J.G."/>
        </authorList>
    </citation>
    <scope>NUCLEOTIDE SEQUENCE</scope>
    <source>
        <strain evidence="2">MIT 97-6194</strain>
    </source>
</reference>
<dbReference type="Proteomes" id="UP000029714">
    <property type="component" value="Unassembled WGS sequence"/>
</dbReference>